<dbReference type="EMBL" id="JBHTEF010000001">
    <property type="protein sequence ID" value="MFC7581650.1"/>
    <property type="molecule type" value="Genomic_DNA"/>
</dbReference>
<gene>
    <name evidence="2" type="ORF">ACFQWG_10640</name>
</gene>
<feature type="transmembrane region" description="Helical" evidence="1">
    <location>
        <begin position="241"/>
        <end position="261"/>
    </location>
</feature>
<feature type="transmembrane region" description="Helical" evidence="1">
    <location>
        <begin position="177"/>
        <end position="200"/>
    </location>
</feature>
<evidence type="ECO:0000313" key="3">
    <source>
        <dbReference type="Proteomes" id="UP001596527"/>
    </source>
</evidence>
<reference evidence="3" key="1">
    <citation type="journal article" date="2019" name="Int. J. Syst. Evol. Microbiol.">
        <title>The Global Catalogue of Microorganisms (GCM) 10K type strain sequencing project: providing services to taxonomists for standard genome sequencing and annotation.</title>
        <authorList>
            <consortium name="The Broad Institute Genomics Platform"/>
            <consortium name="The Broad Institute Genome Sequencing Center for Infectious Disease"/>
            <person name="Wu L."/>
            <person name="Ma J."/>
        </authorList>
    </citation>
    <scope>NUCLEOTIDE SEQUENCE [LARGE SCALE GENOMIC DNA]</scope>
    <source>
        <strain evidence="3">CCUG 56698</strain>
    </source>
</reference>
<sequence length="282" mass="27366">MNAAILAAVGASAGFGTATLLQSLGARRSAGGLRAFLHPLVLGGLALDGASSLLSLIAQARLPLFVVQTIIAAAVVVVVLAAPAVLHAERRARDVGAACVTVACLAVLAGASGPEHPARSDALLPALLAGAAALAVVSAALYRRGPAWSMAVCSGLGYAGAAVGVRAARLTGPLWSVVWQPAAAVIAVCGAVGILAYLRALESGSAGMVAAAGSVIEVAVPGLIGVLVLDDRARPGWGPAAGIACLVALAACVVLAFSPAATMTDVMETPATPGPSGADPGA</sequence>
<keyword evidence="1" id="KW-1133">Transmembrane helix</keyword>
<organism evidence="2 3">
    <name type="scientific">Schaalia naturae</name>
    <dbReference type="NCBI Taxonomy" id="635203"/>
    <lineage>
        <taxon>Bacteria</taxon>
        <taxon>Bacillati</taxon>
        <taxon>Actinomycetota</taxon>
        <taxon>Actinomycetes</taxon>
        <taxon>Actinomycetales</taxon>
        <taxon>Actinomycetaceae</taxon>
        <taxon>Schaalia</taxon>
    </lineage>
</organism>
<feature type="transmembrane region" description="Helical" evidence="1">
    <location>
        <begin position="35"/>
        <end position="57"/>
    </location>
</feature>
<feature type="transmembrane region" description="Helical" evidence="1">
    <location>
        <begin position="123"/>
        <end position="142"/>
    </location>
</feature>
<feature type="transmembrane region" description="Helical" evidence="1">
    <location>
        <begin position="206"/>
        <end position="229"/>
    </location>
</feature>
<accession>A0ABW2SND2</accession>
<feature type="transmembrane region" description="Helical" evidence="1">
    <location>
        <begin position="64"/>
        <end position="86"/>
    </location>
</feature>
<name>A0ABW2SND2_9ACTO</name>
<feature type="transmembrane region" description="Helical" evidence="1">
    <location>
        <begin position="92"/>
        <end position="111"/>
    </location>
</feature>
<evidence type="ECO:0008006" key="4">
    <source>
        <dbReference type="Google" id="ProtNLM"/>
    </source>
</evidence>
<dbReference type="Proteomes" id="UP001596527">
    <property type="component" value="Unassembled WGS sequence"/>
</dbReference>
<evidence type="ECO:0000313" key="2">
    <source>
        <dbReference type="EMBL" id="MFC7581650.1"/>
    </source>
</evidence>
<keyword evidence="1" id="KW-0472">Membrane</keyword>
<keyword evidence="3" id="KW-1185">Reference proteome</keyword>
<proteinExistence type="predicted"/>
<evidence type="ECO:0000256" key="1">
    <source>
        <dbReference type="SAM" id="Phobius"/>
    </source>
</evidence>
<keyword evidence="1" id="KW-0812">Transmembrane</keyword>
<dbReference type="RefSeq" id="WP_380975135.1">
    <property type="nucleotide sequence ID" value="NZ_JBHTEF010000001.1"/>
</dbReference>
<comment type="caution">
    <text evidence="2">The sequence shown here is derived from an EMBL/GenBank/DDBJ whole genome shotgun (WGS) entry which is preliminary data.</text>
</comment>
<protein>
    <recommendedName>
        <fullName evidence="4">Integral membrane protein</fullName>
    </recommendedName>
</protein>